<organism evidence="1">
    <name type="scientific">Spodoptera frugiperda</name>
    <name type="common">Fall armyworm</name>
    <dbReference type="NCBI Taxonomy" id="7108"/>
    <lineage>
        <taxon>Eukaryota</taxon>
        <taxon>Metazoa</taxon>
        <taxon>Ecdysozoa</taxon>
        <taxon>Arthropoda</taxon>
        <taxon>Hexapoda</taxon>
        <taxon>Insecta</taxon>
        <taxon>Pterygota</taxon>
        <taxon>Neoptera</taxon>
        <taxon>Endopterygota</taxon>
        <taxon>Lepidoptera</taxon>
        <taxon>Glossata</taxon>
        <taxon>Ditrysia</taxon>
        <taxon>Noctuoidea</taxon>
        <taxon>Noctuidae</taxon>
        <taxon>Amphipyrinae</taxon>
        <taxon>Spodoptera</taxon>
    </lineage>
</organism>
<sequence>MPGSCTSEPASLSSSSSAYKWPLLTKALFSHDEGLSINHHACTMRVGDFKLTIRNYKPRSPHDVFLFRCIIPVIEQTDHLLVSNRPWIRTSALSVFWGLGIKGLFWNRGLGSLRWVYLGFRFTSVFHEAVALLRSSRPIRDKAWLSHLT</sequence>
<proteinExistence type="predicted"/>
<name>A0A2H1WSN8_SPOFR</name>
<evidence type="ECO:0000313" key="1">
    <source>
        <dbReference type="EMBL" id="SOQ55992.1"/>
    </source>
</evidence>
<dbReference type="EMBL" id="ODYU01010712">
    <property type="protein sequence ID" value="SOQ55992.1"/>
    <property type="molecule type" value="Genomic_DNA"/>
</dbReference>
<dbReference type="AlphaFoldDB" id="A0A2H1WSN8"/>
<gene>
    <name evidence="1" type="ORF">SFRICE_028850</name>
</gene>
<accession>A0A2H1WSN8</accession>
<protein>
    <submittedName>
        <fullName evidence="1">SFRICE_028850</fullName>
    </submittedName>
</protein>
<reference evidence="1" key="1">
    <citation type="submission" date="2016-07" db="EMBL/GenBank/DDBJ databases">
        <authorList>
            <person name="Bretaudeau A."/>
        </authorList>
    </citation>
    <scope>NUCLEOTIDE SEQUENCE</scope>
    <source>
        <strain evidence="1">Rice</strain>
        <tissue evidence="1">Whole body</tissue>
    </source>
</reference>